<evidence type="ECO:0000256" key="6">
    <source>
        <dbReference type="SAM" id="Phobius"/>
    </source>
</evidence>
<proteinExistence type="inferred from homology"/>
<evidence type="ECO:0000256" key="4">
    <source>
        <dbReference type="ARBA" id="ARBA00022989"/>
    </source>
</evidence>
<keyword evidence="8" id="KW-1185">Reference proteome</keyword>
<gene>
    <name evidence="7" type="ORF">BG011_006514</name>
</gene>
<protein>
    <recommendedName>
        <fullName evidence="9">FUN14 family-domain-containing protein</fullName>
    </recommendedName>
</protein>
<dbReference type="Pfam" id="PF04930">
    <property type="entry name" value="FUN14"/>
    <property type="match status" value="1"/>
</dbReference>
<reference evidence="7" key="1">
    <citation type="journal article" date="2020" name="Fungal Divers.">
        <title>Resolving the Mortierellaceae phylogeny through synthesis of multi-gene phylogenetics and phylogenomics.</title>
        <authorList>
            <person name="Vandepol N."/>
            <person name="Liber J."/>
            <person name="Desiro A."/>
            <person name="Na H."/>
            <person name="Kennedy M."/>
            <person name="Barry K."/>
            <person name="Grigoriev I.V."/>
            <person name="Miller A.N."/>
            <person name="O'Donnell K."/>
            <person name="Stajich J.E."/>
            <person name="Bonito G."/>
        </authorList>
    </citation>
    <scope>NUCLEOTIDE SEQUENCE</scope>
    <source>
        <strain evidence="7">KOD948</strain>
    </source>
</reference>
<organism evidence="7 8">
    <name type="scientific">Mortierella polycephala</name>
    <dbReference type="NCBI Taxonomy" id="41804"/>
    <lineage>
        <taxon>Eukaryota</taxon>
        <taxon>Fungi</taxon>
        <taxon>Fungi incertae sedis</taxon>
        <taxon>Mucoromycota</taxon>
        <taxon>Mortierellomycotina</taxon>
        <taxon>Mortierellomycetes</taxon>
        <taxon>Mortierellales</taxon>
        <taxon>Mortierellaceae</taxon>
        <taxon>Mortierella</taxon>
    </lineage>
</organism>
<evidence type="ECO:0000256" key="2">
    <source>
        <dbReference type="ARBA" id="ARBA00009160"/>
    </source>
</evidence>
<dbReference type="InterPro" id="IPR007014">
    <property type="entry name" value="FUN14"/>
</dbReference>
<evidence type="ECO:0000256" key="3">
    <source>
        <dbReference type="ARBA" id="ARBA00022692"/>
    </source>
</evidence>
<dbReference type="EMBL" id="JAAAJA010000475">
    <property type="protein sequence ID" value="KAG0253168.1"/>
    <property type="molecule type" value="Genomic_DNA"/>
</dbReference>
<keyword evidence="4 6" id="KW-1133">Transmembrane helix</keyword>
<evidence type="ECO:0000256" key="1">
    <source>
        <dbReference type="ARBA" id="ARBA00004370"/>
    </source>
</evidence>
<keyword evidence="3 6" id="KW-0812">Transmembrane</keyword>
<dbReference type="PANTHER" id="PTHR21346">
    <property type="entry name" value="FUN14 DOMAIN CONTAINING"/>
    <property type="match status" value="1"/>
</dbReference>
<keyword evidence="5 6" id="KW-0472">Membrane</keyword>
<dbReference type="AlphaFoldDB" id="A0A9P6PUC8"/>
<sequence>MHALRPAAFLRSAFRNIPASRPISYMHKNAASPSTAFLFQQTNRQLQQQRFASSGLAAHFTSKAPQSSITHSLGIHSAFKNTSAEELELELDYGSPIVPLLQAIGTRSSYDPYEKDPIINTRELTFGTLMGLCSGYLFKKLGRMMMLVIGLGFVSLQLLTTSGYIHVNWGLIESRFKEKFDLDKDGKVTMNDARHGFRGLMLLLTRNFQFKSTFVSGFVLGFKYG</sequence>
<evidence type="ECO:0000313" key="8">
    <source>
        <dbReference type="Proteomes" id="UP000726737"/>
    </source>
</evidence>
<comment type="caution">
    <text evidence="7">The sequence shown here is derived from an EMBL/GenBank/DDBJ whole genome shotgun (WGS) entry which is preliminary data.</text>
</comment>
<name>A0A9P6PUC8_9FUNG</name>
<feature type="transmembrane region" description="Helical" evidence="6">
    <location>
        <begin position="144"/>
        <end position="167"/>
    </location>
</feature>
<dbReference type="PANTHER" id="PTHR21346:SF10">
    <property type="entry name" value="TRANSMEMBRANE PROTEIN"/>
    <property type="match status" value="1"/>
</dbReference>
<dbReference type="Proteomes" id="UP000726737">
    <property type="component" value="Unassembled WGS sequence"/>
</dbReference>
<evidence type="ECO:0000313" key="7">
    <source>
        <dbReference type="EMBL" id="KAG0253168.1"/>
    </source>
</evidence>
<evidence type="ECO:0008006" key="9">
    <source>
        <dbReference type="Google" id="ProtNLM"/>
    </source>
</evidence>
<comment type="similarity">
    <text evidence="2">Belongs to the FUN14 family.</text>
</comment>
<dbReference type="GO" id="GO:0016020">
    <property type="term" value="C:membrane"/>
    <property type="evidence" value="ECO:0007669"/>
    <property type="project" value="UniProtKB-SubCell"/>
</dbReference>
<accession>A0A9P6PUC8</accession>
<dbReference type="OrthoDB" id="163794at2759"/>
<evidence type="ECO:0000256" key="5">
    <source>
        <dbReference type="ARBA" id="ARBA00023136"/>
    </source>
</evidence>
<comment type="subcellular location">
    <subcellularLocation>
        <location evidence="1">Membrane</location>
    </subcellularLocation>
</comment>